<sequence length="220" mass="23977">MDVATLQYLLGMVGTVAFAVTGVLAVTPRGIDLFGACVLGLITAIGGGTIRDLILGVPVFWAADLNYIWVALGASFVAFLTERLLTRKEIYRTMLYLDALGLSMFAIQAAQKVMWIEFGMPLAPILMGVLTAIGGGLLRDVLAGQPTLLMRRELYAIPVTCGCVLYVVGLSWLPAYPVEFGITCSLFILALRSAAIFWDLHVPLWLTTQSREKDSDEEDR</sequence>
<feature type="transmembrane region" description="Helical" evidence="7">
    <location>
        <begin position="93"/>
        <end position="110"/>
    </location>
</feature>
<feature type="transmembrane region" description="Helical" evidence="7">
    <location>
        <begin position="60"/>
        <end position="81"/>
    </location>
</feature>
<dbReference type="GO" id="GO:0005886">
    <property type="term" value="C:plasma membrane"/>
    <property type="evidence" value="ECO:0007669"/>
    <property type="project" value="UniProtKB-SubCell"/>
</dbReference>
<dbReference type="OrthoDB" id="9791874at2"/>
<feature type="transmembrane region" description="Helical" evidence="7">
    <location>
        <begin position="154"/>
        <end position="174"/>
    </location>
</feature>
<organism evidence="9 10">
    <name type="scientific">Gimesia fumaroli</name>
    <dbReference type="NCBI Taxonomy" id="2527976"/>
    <lineage>
        <taxon>Bacteria</taxon>
        <taxon>Pseudomonadati</taxon>
        <taxon>Planctomycetota</taxon>
        <taxon>Planctomycetia</taxon>
        <taxon>Planctomycetales</taxon>
        <taxon>Planctomycetaceae</taxon>
        <taxon>Gimesia</taxon>
    </lineage>
</organism>
<comment type="similarity">
    <text evidence="2">Belongs to the UPF0126 family.</text>
</comment>
<evidence type="ECO:0000313" key="10">
    <source>
        <dbReference type="Proteomes" id="UP000318313"/>
    </source>
</evidence>
<feature type="transmembrane region" description="Helical" evidence="7">
    <location>
        <begin position="6"/>
        <end position="26"/>
    </location>
</feature>
<feature type="transmembrane region" description="Helical" evidence="7">
    <location>
        <begin position="33"/>
        <end position="54"/>
    </location>
</feature>
<name>A0A518ILF9_9PLAN</name>
<keyword evidence="5 7" id="KW-1133">Transmembrane helix</keyword>
<dbReference type="InterPro" id="IPR005115">
    <property type="entry name" value="Gly_transporter"/>
</dbReference>
<dbReference type="PANTHER" id="PTHR30506">
    <property type="entry name" value="INNER MEMBRANE PROTEIN"/>
    <property type="match status" value="1"/>
</dbReference>
<dbReference type="KEGG" id="gfm:Enr17x_60170"/>
<dbReference type="RefSeq" id="WP_145313759.1">
    <property type="nucleotide sequence ID" value="NZ_CP037452.1"/>
</dbReference>
<dbReference type="AlphaFoldDB" id="A0A518ILF9"/>
<comment type="subcellular location">
    <subcellularLocation>
        <location evidence="1">Cell membrane</location>
        <topology evidence="1">Multi-pass membrane protein</topology>
    </subcellularLocation>
</comment>
<dbReference type="EMBL" id="CP037452">
    <property type="protein sequence ID" value="QDV53934.1"/>
    <property type="molecule type" value="Genomic_DNA"/>
</dbReference>
<evidence type="ECO:0000259" key="8">
    <source>
        <dbReference type="Pfam" id="PF03458"/>
    </source>
</evidence>
<evidence type="ECO:0000256" key="5">
    <source>
        <dbReference type="ARBA" id="ARBA00022989"/>
    </source>
</evidence>
<dbReference type="Proteomes" id="UP000318313">
    <property type="component" value="Chromosome"/>
</dbReference>
<keyword evidence="4 7" id="KW-0812">Transmembrane</keyword>
<reference evidence="9 10" key="1">
    <citation type="submission" date="2019-03" db="EMBL/GenBank/DDBJ databases">
        <title>Deep-cultivation of Planctomycetes and their phenomic and genomic characterization uncovers novel biology.</title>
        <authorList>
            <person name="Wiegand S."/>
            <person name="Jogler M."/>
            <person name="Boedeker C."/>
            <person name="Pinto D."/>
            <person name="Vollmers J."/>
            <person name="Rivas-Marin E."/>
            <person name="Kohn T."/>
            <person name="Peeters S.H."/>
            <person name="Heuer A."/>
            <person name="Rast P."/>
            <person name="Oberbeckmann S."/>
            <person name="Bunk B."/>
            <person name="Jeske O."/>
            <person name="Meyerdierks A."/>
            <person name="Storesund J.E."/>
            <person name="Kallscheuer N."/>
            <person name="Luecker S."/>
            <person name="Lage O.M."/>
            <person name="Pohl T."/>
            <person name="Merkel B.J."/>
            <person name="Hornburger P."/>
            <person name="Mueller R.-W."/>
            <person name="Bruemmer F."/>
            <person name="Labrenz M."/>
            <person name="Spormann A.M."/>
            <person name="Op den Camp H."/>
            <person name="Overmann J."/>
            <person name="Amann R."/>
            <person name="Jetten M.S.M."/>
            <person name="Mascher T."/>
            <person name="Medema M.H."/>
            <person name="Devos D.P."/>
            <person name="Kaster A.-K."/>
            <person name="Ovreas L."/>
            <person name="Rohde M."/>
            <person name="Galperin M.Y."/>
            <person name="Jogler C."/>
        </authorList>
    </citation>
    <scope>NUCLEOTIDE SEQUENCE [LARGE SCALE GENOMIC DNA]</scope>
    <source>
        <strain evidence="9 10">Enr17</strain>
    </source>
</reference>
<feature type="domain" description="Glycine transporter" evidence="8">
    <location>
        <begin position="96"/>
        <end position="168"/>
    </location>
</feature>
<protein>
    <recommendedName>
        <fullName evidence="8">Glycine transporter domain-containing protein</fullName>
    </recommendedName>
</protein>
<evidence type="ECO:0000313" key="9">
    <source>
        <dbReference type="EMBL" id="QDV53934.1"/>
    </source>
</evidence>
<keyword evidence="10" id="KW-1185">Reference proteome</keyword>
<feature type="domain" description="Glycine transporter" evidence="8">
    <location>
        <begin position="9"/>
        <end position="82"/>
    </location>
</feature>
<keyword evidence="6 7" id="KW-0472">Membrane</keyword>
<evidence type="ECO:0000256" key="6">
    <source>
        <dbReference type="ARBA" id="ARBA00023136"/>
    </source>
</evidence>
<evidence type="ECO:0000256" key="2">
    <source>
        <dbReference type="ARBA" id="ARBA00008193"/>
    </source>
</evidence>
<gene>
    <name evidence="9" type="ORF">Enr17x_60170</name>
</gene>
<accession>A0A518ILF9</accession>
<evidence type="ECO:0000256" key="7">
    <source>
        <dbReference type="SAM" id="Phobius"/>
    </source>
</evidence>
<evidence type="ECO:0000256" key="3">
    <source>
        <dbReference type="ARBA" id="ARBA00022475"/>
    </source>
</evidence>
<feature type="transmembrane region" description="Helical" evidence="7">
    <location>
        <begin position="122"/>
        <end position="142"/>
    </location>
</feature>
<dbReference type="PANTHER" id="PTHR30506:SF3">
    <property type="entry name" value="UPF0126 INNER MEMBRANE PROTEIN YADS-RELATED"/>
    <property type="match status" value="1"/>
</dbReference>
<evidence type="ECO:0000256" key="4">
    <source>
        <dbReference type="ARBA" id="ARBA00022692"/>
    </source>
</evidence>
<keyword evidence="3" id="KW-1003">Cell membrane</keyword>
<dbReference type="Pfam" id="PF03458">
    <property type="entry name" value="Gly_transporter"/>
    <property type="match status" value="2"/>
</dbReference>
<evidence type="ECO:0000256" key="1">
    <source>
        <dbReference type="ARBA" id="ARBA00004651"/>
    </source>
</evidence>
<proteinExistence type="inferred from homology"/>